<evidence type="ECO:0000256" key="1">
    <source>
        <dbReference type="ARBA" id="ARBA00010873"/>
    </source>
</evidence>
<dbReference type="Proteomes" id="UP000095602">
    <property type="component" value="Unassembled WGS sequence"/>
</dbReference>
<organism evidence="6 7">
    <name type="scientific">Agathobacter rectalis</name>
    <dbReference type="NCBI Taxonomy" id="39491"/>
    <lineage>
        <taxon>Bacteria</taxon>
        <taxon>Bacillati</taxon>
        <taxon>Bacillota</taxon>
        <taxon>Clostridia</taxon>
        <taxon>Lachnospirales</taxon>
        <taxon>Lachnospiraceae</taxon>
        <taxon>Agathobacter</taxon>
    </lineage>
</organism>
<evidence type="ECO:0000313" key="7">
    <source>
        <dbReference type="Proteomes" id="UP000095602"/>
    </source>
</evidence>
<proteinExistence type="inferred from homology"/>
<feature type="coiled-coil region" evidence="3">
    <location>
        <begin position="378"/>
        <end position="438"/>
    </location>
</feature>
<keyword evidence="2" id="KW-0184">Conjugation</keyword>
<dbReference type="EMBL" id="CZAJ01000027">
    <property type="protein sequence ID" value="CUP28386.1"/>
    <property type="molecule type" value="Genomic_DNA"/>
</dbReference>
<dbReference type="Pfam" id="PF03389">
    <property type="entry name" value="MobA_MobL"/>
    <property type="match status" value="1"/>
</dbReference>
<feature type="compositionally biased region" description="Pro residues" evidence="4">
    <location>
        <begin position="353"/>
        <end position="362"/>
    </location>
</feature>
<evidence type="ECO:0000256" key="2">
    <source>
        <dbReference type="ARBA" id="ARBA00022971"/>
    </source>
</evidence>
<reference evidence="6 7" key="1">
    <citation type="submission" date="2015-09" db="EMBL/GenBank/DDBJ databases">
        <authorList>
            <consortium name="Pathogen Informatics"/>
        </authorList>
    </citation>
    <scope>NUCLEOTIDE SEQUENCE [LARGE SCALE GENOMIC DNA]</scope>
    <source>
        <strain evidence="6 7">2789STDY5834884</strain>
    </source>
</reference>
<dbReference type="AlphaFoldDB" id="A0A174LZV5"/>
<comment type="similarity">
    <text evidence="1">Belongs to the MobA/MobL family.</text>
</comment>
<evidence type="ECO:0000259" key="5">
    <source>
        <dbReference type="Pfam" id="PF03389"/>
    </source>
</evidence>
<dbReference type="Gene3D" id="3.30.930.30">
    <property type="match status" value="1"/>
</dbReference>
<feature type="region of interest" description="Disordered" evidence="4">
    <location>
        <begin position="471"/>
        <end position="508"/>
    </location>
</feature>
<protein>
    <submittedName>
        <fullName evidence="6">Ti-type conjugative transfer relaxase TraA</fullName>
    </submittedName>
</protein>
<dbReference type="InterPro" id="IPR005053">
    <property type="entry name" value="MobA_MobL"/>
</dbReference>
<feature type="region of interest" description="Disordered" evidence="4">
    <location>
        <begin position="327"/>
        <end position="364"/>
    </location>
</feature>
<accession>A0A174LZV5</accession>
<feature type="domain" description="MobA/MobL protein" evidence="5">
    <location>
        <begin position="64"/>
        <end position="218"/>
    </location>
</feature>
<evidence type="ECO:0000313" key="6">
    <source>
        <dbReference type="EMBL" id="CUP28386.1"/>
    </source>
</evidence>
<dbReference type="RefSeq" id="WP_055274416.1">
    <property type="nucleotide sequence ID" value="NZ_CZAJ01000027.1"/>
</dbReference>
<keyword evidence="3" id="KW-0175">Coiled coil</keyword>
<feature type="compositionally biased region" description="Basic and acidic residues" evidence="4">
    <location>
        <begin position="477"/>
        <end position="496"/>
    </location>
</feature>
<feature type="compositionally biased region" description="Basic and acidic residues" evidence="4">
    <location>
        <begin position="327"/>
        <end position="349"/>
    </location>
</feature>
<evidence type="ECO:0000256" key="4">
    <source>
        <dbReference type="SAM" id="MobiDB-lite"/>
    </source>
</evidence>
<gene>
    <name evidence="6" type="ORF">ERS852497_02429</name>
</gene>
<sequence length="508" mass="59194">MPRNSFIQMTKLHNVRGRIYYISSPKKQENLYAVYETTERSFWSDLAKCNHAEFKKSGTEGKCIEARELIIALPESFTEYPPDKLLQIFTDHFRQTYGTDCIAALHHNKRKTNYHIHLIFSERTLLEQPIEKVATRNMFYDEKGNHVRTKKEILDEDGNIRKRCKVIHKGEVYERQIFSIKDKRFKAENFLDTVKQDYTNLINQYVHDEKQRLQVFERGGMYLATKKIGKNNPKAAEMEADNAKRTLWNQTVDRAIVTGVAKSEIMQIKKERITDRIAESVWIYGNRPNLLSSIIGTAIAVLELLISKVLLKTLELADKVISKELEAEPENTDFKEQKAVPEESRKQADTPKPAIPPRPQPSPEAVSYKHLCEIYQKLQEQNKAIFALEKQRSDLEIELSDSKGIFKAKRRSELSTEIAGLEERISRMKVRLSQIVKEYGYPNAEAFYKAFHKAETAYGDYQDSLKNWEQQYGEKPQSLHDKLKSKKQDIKERELTRPYSPPNRGRSR</sequence>
<evidence type="ECO:0000256" key="3">
    <source>
        <dbReference type="SAM" id="Coils"/>
    </source>
</evidence>
<name>A0A174LZV5_9FIRM</name>